<name>A0A811ZUH6_NYCPR</name>
<organism evidence="2 3">
    <name type="scientific">Nyctereutes procyonoides</name>
    <name type="common">Raccoon dog</name>
    <name type="synonym">Canis procyonoides</name>
    <dbReference type="NCBI Taxonomy" id="34880"/>
    <lineage>
        <taxon>Eukaryota</taxon>
        <taxon>Metazoa</taxon>
        <taxon>Chordata</taxon>
        <taxon>Craniata</taxon>
        <taxon>Vertebrata</taxon>
        <taxon>Euteleostomi</taxon>
        <taxon>Mammalia</taxon>
        <taxon>Eutheria</taxon>
        <taxon>Laurasiatheria</taxon>
        <taxon>Carnivora</taxon>
        <taxon>Caniformia</taxon>
        <taxon>Canidae</taxon>
        <taxon>Nyctereutes</taxon>
    </lineage>
</organism>
<dbReference type="EMBL" id="CAJHUB010000775">
    <property type="protein sequence ID" value="CAD7692255.1"/>
    <property type="molecule type" value="Genomic_DNA"/>
</dbReference>
<evidence type="ECO:0000313" key="2">
    <source>
        <dbReference type="EMBL" id="CAD7692255.1"/>
    </source>
</evidence>
<gene>
    <name evidence="2" type="ORF">NYPRO_LOCUS25049</name>
</gene>
<feature type="region of interest" description="Disordered" evidence="1">
    <location>
        <begin position="66"/>
        <end position="92"/>
    </location>
</feature>
<dbReference type="Proteomes" id="UP000645828">
    <property type="component" value="Unassembled WGS sequence"/>
</dbReference>
<protein>
    <submittedName>
        <fullName evidence="2">(raccoon dog) hypothetical protein</fullName>
    </submittedName>
</protein>
<sequence>MVQICLLTIYSYISLKKILKKKRTPAPASTCFLSPTDPKAPPTRAPTDASVLSSYSRYRTIHRPDFLVTPPRPPTSRTSANSPDGGRRGPEAFLPRTVIWTSGFSWSQYVRAHLASGSARRLPFRPCQQLEHPWNKVLASWDKIVPMRERSEGTKINTASFTRELELEIQKRAQNQQQSTY</sequence>
<feature type="region of interest" description="Disordered" evidence="1">
    <location>
        <begin position="29"/>
        <end position="48"/>
    </location>
</feature>
<comment type="caution">
    <text evidence="2">The sequence shown here is derived from an EMBL/GenBank/DDBJ whole genome shotgun (WGS) entry which is preliminary data.</text>
</comment>
<evidence type="ECO:0000313" key="3">
    <source>
        <dbReference type="Proteomes" id="UP000645828"/>
    </source>
</evidence>
<dbReference type="AlphaFoldDB" id="A0A811ZUH6"/>
<evidence type="ECO:0000256" key="1">
    <source>
        <dbReference type="SAM" id="MobiDB-lite"/>
    </source>
</evidence>
<keyword evidence="3" id="KW-1185">Reference proteome</keyword>
<proteinExistence type="predicted"/>
<reference evidence="2" key="1">
    <citation type="submission" date="2020-12" db="EMBL/GenBank/DDBJ databases">
        <authorList>
            <consortium name="Molecular Ecology Group"/>
        </authorList>
    </citation>
    <scope>NUCLEOTIDE SEQUENCE</scope>
    <source>
        <strain evidence="2">TBG_1078</strain>
    </source>
</reference>
<accession>A0A811ZUH6</accession>